<gene>
    <name evidence="3" type="ORF">QWZ14_00805</name>
</gene>
<keyword evidence="1" id="KW-1133">Transmembrane helix</keyword>
<feature type="chain" id="PRO_5045683761" description="DUF11 domain-containing protein" evidence="2">
    <location>
        <begin position="24"/>
        <end position="176"/>
    </location>
</feature>
<organism evidence="3 4">
    <name type="scientific">Paeniroseomonas aquatica</name>
    <dbReference type="NCBI Taxonomy" id="373043"/>
    <lineage>
        <taxon>Bacteria</taxon>
        <taxon>Pseudomonadati</taxon>
        <taxon>Pseudomonadota</taxon>
        <taxon>Alphaproteobacteria</taxon>
        <taxon>Acetobacterales</taxon>
        <taxon>Acetobacteraceae</taxon>
        <taxon>Paeniroseomonas</taxon>
    </lineage>
</organism>
<name>A0ABT7ZZY2_9PROT</name>
<dbReference type="EMBL" id="JAUFPN010000006">
    <property type="protein sequence ID" value="MDN3562921.1"/>
    <property type="molecule type" value="Genomic_DNA"/>
</dbReference>
<proteinExistence type="predicted"/>
<keyword evidence="1" id="KW-0812">Transmembrane</keyword>
<dbReference type="InterPro" id="IPR013783">
    <property type="entry name" value="Ig-like_fold"/>
</dbReference>
<feature type="signal peptide" evidence="2">
    <location>
        <begin position="1"/>
        <end position="23"/>
    </location>
</feature>
<evidence type="ECO:0000313" key="4">
    <source>
        <dbReference type="Proteomes" id="UP001529369"/>
    </source>
</evidence>
<keyword evidence="2" id="KW-0732">Signal</keyword>
<feature type="transmembrane region" description="Helical" evidence="1">
    <location>
        <begin position="154"/>
        <end position="173"/>
    </location>
</feature>
<evidence type="ECO:0000256" key="1">
    <source>
        <dbReference type="SAM" id="Phobius"/>
    </source>
</evidence>
<protein>
    <recommendedName>
        <fullName evidence="5">DUF11 domain-containing protein</fullName>
    </recommendedName>
</protein>
<comment type="caution">
    <text evidence="3">The sequence shown here is derived from an EMBL/GenBank/DDBJ whole genome shotgun (WGS) entry which is preliminary data.</text>
</comment>
<evidence type="ECO:0000313" key="3">
    <source>
        <dbReference type="EMBL" id="MDN3562921.1"/>
    </source>
</evidence>
<sequence length="176" mass="18302">MTMSRMFLAGAVALGLGAAPALAAEALPISISMAPAAANRASAQMGDRLSFRTVIRNDGTTPVGGVIGWVSLLRTDPGQEQPIDLEDWSAHKAITIPSLAPGESVATDWPFRLIASGTYRAVVSAATRDGAALATSPFADFTVRAKPLVESRRVLPVALGLPLLIGAGMLVTARRR</sequence>
<reference evidence="4" key="1">
    <citation type="journal article" date="2019" name="Int. J. Syst. Evol. Microbiol.">
        <title>The Global Catalogue of Microorganisms (GCM) 10K type strain sequencing project: providing services to taxonomists for standard genome sequencing and annotation.</title>
        <authorList>
            <consortium name="The Broad Institute Genomics Platform"/>
            <consortium name="The Broad Institute Genome Sequencing Center for Infectious Disease"/>
            <person name="Wu L."/>
            <person name="Ma J."/>
        </authorList>
    </citation>
    <scope>NUCLEOTIDE SEQUENCE [LARGE SCALE GENOMIC DNA]</scope>
    <source>
        <strain evidence="4">CECT 7131</strain>
    </source>
</reference>
<accession>A0ABT7ZZY2</accession>
<evidence type="ECO:0008006" key="5">
    <source>
        <dbReference type="Google" id="ProtNLM"/>
    </source>
</evidence>
<dbReference type="RefSeq" id="WP_290314643.1">
    <property type="nucleotide sequence ID" value="NZ_JAUFPN010000006.1"/>
</dbReference>
<keyword evidence="4" id="KW-1185">Reference proteome</keyword>
<dbReference type="Gene3D" id="2.60.40.10">
    <property type="entry name" value="Immunoglobulins"/>
    <property type="match status" value="1"/>
</dbReference>
<dbReference type="Proteomes" id="UP001529369">
    <property type="component" value="Unassembled WGS sequence"/>
</dbReference>
<evidence type="ECO:0000256" key="2">
    <source>
        <dbReference type="SAM" id="SignalP"/>
    </source>
</evidence>
<keyword evidence="1" id="KW-0472">Membrane</keyword>